<keyword evidence="3" id="KW-1185">Reference proteome</keyword>
<dbReference type="EMBL" id="CADIKM010000032">
    <property type="protein sequence ID" value="CAB3799314.1"/>
    <property type="molecule type" value="Genomic_DNA"/>
</dbReference>
<keyword evidence="1" id="KW-0472">Membrane</keyword>
<dbReference type="RefSeq" id="WP_175107268.1">
    <property type="nucleotide sequence ID" value="NZ_CADIKM010000032.1"/>
</dbReference>
<evidence type="ECO:0000256" key="1">
    <source>
        <dbReference type="SAM" id="Phobius"/>
    </source>
</evidence>
<keyword evidence="1" id="KW-0812">Transmembrane</keyword>
<evidence type="ECO:0000313" key="3">
    <source>
        <dbReference type="Proteomes" id="UP000494115"/>
    </source>
</evidence>
<organism evidence="2 3">
    <name type="scientific">Pararobbsia alpina</name>
    <dbReference type="NCBI Taxonomy" id="621374"/>
    <lineage>
        <taxon>Bacteria</taxon>
        <taxon>Pseudomonadati</taxon>
        <taxon>Pseudomonadota</taxon>
        <taxon>Betaproteobacteria</taxon>
        <taxon>Burkholderiales</taxon>
        <taxon>Burkholderiaceae</taxon>
        <taxon>Pararobbsia</taxon>
    </lineage>
</organism>
<gene>
    <name evidence="2" type="ORF">LMG28138_04635</name>
</gene>
<name>A0A6S7BHW0_9BURK</name>
<sequence length="56" mass="6641">MSIGWQTIGYWWKPLNKRSYAYYFILLISGLSAGKWNQTFEGRQTFPIVSHSSNYF</sequence>
<evidence type="ECO:0000313" key="2">
    <source>
        <dbReference type="EMBL" id="CAB3799314.1"/>
    </source>
</evidence>
<dbReference type="AlphaFoldDB" id="A0A6S7BHW0"/>
<feature type="transmembrane region" description="Helical" evidence="1">
    <location>
        <begin position="20"/>
        <end position="37"/>
    </location>
</feature>
<reference evidence="2 3" key="1">
    <citation type="submission" date="2020-04" db="EMBL/GenBank/DDBJ databases">
        <authorList>
            <person name="De Canck E."/>
        </authorList>
    </citation>
    <scope>NUCLEOTIDE SEQUENCE [LARGE SCALE GENOMIC DNA]</scope>
    <source>
        <strain evidence="2 3">LMG 28138</strain>
    </source>
</reference>
<keyword evidence="1" id="KW-1133">Transmembrane helix</keyword>
<proteinExistence type="predicted"/>
<protein>
    <submittedName>
        <fullName evidence="2">Uncharacterized protein</fullName>
    </submittedName>
</protein>
<dbReference type="Proteomes" id="UP000494115">
    <property type="component" value="Unassembled WGS sequence"/>
</dbReference>
<accession>A0A6S7BHW0</accession>